<name>A0A517D8P4_LIMRT</name>
<sequence>MFKMDEENSKVVISNLSNLVNIYNRLNERERVSYLELPQDFAEVKLAEITSQEPFASAELMGQEVFVQVVPIWAHSVDELDGNDEQGIQELFDDWYLNDDNAPKDKWKADLKLVYVLHDWNSGEEFSEEVEDNNWCDALEIDQYQSN</sequence>
<proteinExistence type="predicted"/>
<gene>
    <name evidence="1" type="ORF">FOD75_11430</name>
</gene>
<dbReference type="AlphaFoldDB" id="A0A517D8P4"/>
<geneLocation type="plasmid" evidence="1 2">
    <name>unnamed</name>
</geneLocation>
<reference evidence="1 2" key="1">
    <citation type="submission" date="2019-07" db="EMBL/GenBank/DDBJ databases">
        <title>Gastrointestinal microbiota of Peromyscus leucopus, the white-footed mouse.</title>
        <authorList>
            <person name="Milovic A."/>
            <person name="Bassam K."/>
            <person name="Barbour A.G."/>
        </authorList>
    </citation>
    <scope>NUCLEOTIDE SEQUENCE [LARGE SCALE GENOMIC DNA]</scope>
    <source>
        <strain evidence="1 2">LL7</strain>
        <plasmid evidence="1 2">unnamed</plasmid>
    </source>
</reference>
<protein>
    <submittedName>
        <fullName evidence="1">Uncharacterized protein</fullName>
    </submittedName>
</protein>
<evidence type="ECO:0000313" key="1">
    <source>
        <dbReference type="EMBL" id="QDR73694.1"/>
    </source>
</evidence>
<accession>A0A517D8P4</accession>
<keyword evidence="1" id="KW-0614">Plasmid</keyword>
<dbReference type="EMBL" id="CP041677">
    <property type="protein sequence ID" value="QDR73694.1"/>
    <property type="molecule type" value="Genomic_DNA"/>
</dbReference>
<dbReference type="RefSeq" id="WP_144228044.1">
    <property type="nucleotide sequence ID" value="NZ_CP041677.1"/>
</dbReference>
<evidence type="ECO:0000313" key="2">
    <source>
        <dbReference type="Proteomes" id="UP000316394"/>
    </source>
</evidence>
<dbReference type="Proteomes" id="UP000316394">
    <property type="component" value="Plasmid unnamed"/>
</dbReference>
<organism evidence="1 2">
    <name type="scientific">Limosilactobacillus reuteri</name>
    <name type="common">Lactobacillus reuteri</name>
    <dbReference type="NCBI Taxonomy" id="1598"/>
    <lineage>
        <taxon>Bacteria</taxon>
        <taxon>Bacillati</taxon>
        <taxon>Bacillota</taxon>
        <taxon>Bacilli</taxon>
        <taxon>Lactobacillales</taxon>
        <taxon>Lactobacillaceae</taxon>
        <taxon>Limosilactobacillus</taxon>
    </lineage>
</organism>